<organism evidence="3">
    <name type="scientific">Candidatus Thiocaldithrix dubininis</name>
    <dbReference type="NCBI Taxonomy" id="3080823"/>
    <lineage>
        <taxon>Bacteria</taxon>
        <taxon>Pseudomonadati</taxon>
        <taxon>Pseudomonadota</taxon>
        <taxon>Gammaproteobacteria</taxon>
        <taxon>Thiotrichales</taxon>
        <taxon>Thiotrichaceae</taxon>
        <taxon>Candidatus Thiocaldithrix</taxon>
    </lineage>
</organism>
<evidence type="ECO:0000256" key="2">
    <source>
        <dbReference type="SAM" id="SignalP"/>
    </source>
</evidence>
<dbReference type="Pfam" id="PF13432">
    <property type="entry name" value="TPR_16"/>
    <property type="match status" value="1"/>
</dbReference>
<dbReference type="SUPFAM" id="SSF48452">
    <property type="entry name" value="TPR-like"/>
    <property type="match status" value="1"/>
</dbReference>
<dbReference type="KEGG" id="tdu:QJT80_07040"/>
<proteinExistence type="predicted"/>
<evidence type="ECO:0000256" key="1">
    <source>
        <dbReference type="PROSITE-ProRule" id="PRU00339"/>
    </source>
</evidence>
<gene>
    <name evidence="3" type="primary">pilW</name>
    <name evidence="3" type="ORF">QJT80_07040</name>
</gene>
<dbReference type="PROSITE" id="PS50005">
    <property type="entry name" value="TPR"/>
    <property type="match status" value="2"/>
</dbReference>
<feature type="signal peptide" evidence="2">
    <location>
        <begin position="1"/>
        <end position="21"/>
    </location>
</feature>
<dbReference type="AlphaFoldDB" id="A0AA95HA27"/>
<dbReference type="Gene3D" id="1.25.40.10">
    <property type="entry name" value="Tetratricopeptide repeat domain"/>
    <property type="match status" value="1"/>
</dbReference>
<dbReference type="SMART" id="SM00028">
    <property type="entry name" value="TPR"/>
    <property type="match status" value="3"/>
</dbReference>
<dbReference type="PANTHER" id="PTHR44395">
    <property type="match status" value="1"/>
</dbReference>
<dbReference type="InterPro" id="IPR019734">
    <property type="entry name" value="TPR_rpt"/>
</dbReference>
<dbReference type="Proteomes" id="UP001300672">
    <property type="component" value="Chromosome"/>
</dbReference>
<dbReference type="GO" id="GO:0000030">
    <property type="term" value="F:mannosyltransferase activity"/>
    <property type="evidence" value="ECO:0007669"/>
    <property type="project" value="TreeGrafter"/>
</dbReference>
<dbReference type="NCBIfam" id="TIGR02521">
    <property type="entry name" value="type_IV_pilW"/>
    <property type="match status" value="1"/>
</dbReference>
<reference evidence="3" key="2">
    <citation type="submission" date="2023-04" db="EMBL/GenBank/DDBJ databases">
        <authorList>
            <person name="Beletskiy A.V."/>
            <person name="Mardanov A.V."/>
            <person name="Ravin N.V."/>
        </authorList>
    </citation>
    <scope>NUCLEOTIDE SEQUENCE</scope>
    <source>
        <strain evidence="3">GKL-01</strain>
    </source>
</reference>
<keyword evidence="1" id="KW-0802">TPR repeat</keyword>
<sequence>MTINQPLLACVVSAMLLTACATTSSVGNSSDSSQDYYTQLGVGYLQKGRLDLAQQNLDKALDKDPNSSDAHHYYALLQEALGDDGKANQHFRKALKLNNKNPELLNNYGSFLCRTGQVALADKAFMAAVHDPFYKTPEYAFTNAGICAAKGGNLSAAEDYFKQSQQVNANYPETLYQLAKLNYQKGDNAKAQAYLYRYNAQVPVTADSLALCYKIESVLNESEKAEACAVQLRAKFPDSKAASQLN</sequence>
<dbReference type="EMBL" id="CP124755">
    <property type="protein sequence ID" value="WGZ92233.1"/>
    <property type="molecule type" value="Genomic_DNA"/>
</dbReference>
<dbReference type="InterPro" id="IPR011990">
    <property type="entry name" value="TPR-like_helical_dom_sf"/>
</dbReference>
<feature type="repeat" description="TPR" evidence="1">
    <location>
        <begin position="68"/>
        <end position="101"/>
    </location>
</feature>
<name>A0AA95HA27_9GAMM</name>
<feature type="chain" id="PRO_5041691418" evidence="2">
    <location>
        <begin position="22"/>
        <end position="246"/>
    </location>
</feature>
<feature type="repeat" description="TPR" evidence="1">
    <location>
        <begin position="34"/>
        <end position="67"/>
    </location>
</feature>
<accession>A0AA95HA27</accession>
<evidence type="ECO:0000313" key="3">
    <source>
        <dbReference type="EMBL" id="WGZ92233.1"/>
    </source>
</evidence>
<dbReference type="InterPro" id="IPR013360">
    <property type="entry name" value="Pilus_4_PilW"/>
</dbReference>
<reference evidence="3" key="1">
    <citation type="journal article" date="2023" name="Int. J. Mol. Sci.">
        <title>Metagenomics Revealed a New Genus 'Candidatus Thiocaldithrix dubininis' gen. nov., sp. nov. and a New Species 'Candidatus Thiothrix putei' sp. nov. in the Family Thiotrichaceae, Some Members of Which Have Traits of Both Na+- and H+-Motive Energetics.</title>
        <authorList>
            <person name="Ravin N.V."/>
            <person name="Muntyan M.S."/>
            <person name="Smolyakov D.D."/>
            <person name="Rudenko T.S."/>
            <person name="Beletsky A.V."/>
            <person name="Mardanov A.V."/>
            <person name="Grabovich M.Y."/>
        </authorList>
    </citation>
    <scope>NUCLEOTIDE SEQUENCE</scope>
    <source>
        <strain evidence="3">GKL-01</strain>
    </source>
</reference>
<keyword evidence="2" id="KW-0732">Signal</keyword>
<dbReference type="PANTHER" id="PTHR44395:SF1">
    <property type="entry name" value="PROTEIN O-MANNOSYL-TRANSFERASE TMTC3"/>
    <property type="match status" value="1"/>
</dbReference>
<dbReference type="GO" id="GO:0035269">
    <property type="term" value="P:protein O-linked glycosylation via mannose"/>
    <property type="evidence" value="ECO:0007669"/>
    <property type="project" value="TreeGrafter"/>
</dbReference>
<protein>
    <submittedName>
        <fullName evidence="3">Type IV pilus biogenesis/stability protein PilW</fullName>
    </submittedName>
</protein>